<sequence length="475" mass="56136">MTDLFLNYNWNSTEIYHRVTCELLKQTSIDTIGATVVGRKPYKFLKEQNNINYDPLYCVQDVHQNIVENQYDPERISELENRYGAPNLWPALWADRKYIEYTPEKQKRLVQGWFDFFIELFDSFNPDIYLTSAVDSAYTWIPFRIVNEEYGTAVQRAHTRVLDREVLQKTVAGRFNTIWDRYEKMGSDVETVYSESYQEATTFLRKFRKEGVTPEYTDSDSSQTGDPSKLYELVNYWYQKKLGYYNDDFYHDSTQRRIKESVKQLLWRKYVDYRDLFQRPNYNSNYVYFPLHLQPEASTMVKAPMYVELPDVIRDLSKSLPVDYNLYVKEHPALYKYKIRRPRYYKEIDKLPNTVLIHPHVDSHELIKSSDAVTTVTGTAGLEGVFYKKPVLTFGEPNYSKLPQVYEAGDPKGLPAVLYDALSEHRHTDEYESELIKYLTAIFHESYPSLNNKSGERLQDAIQKQCSVLEQELFR</sequence>
<name>A0ABD5X682_9EURY</name>
<proteinExistence type="predicted"/>
<dbReference type="Proteomes" id="UP001596414">
    <property type="component" value="Unassembled WGS sequence"/>
</dbReference>
<evidence type="ECO:0000313" key="2">
    <source>
        <dbReference type="Proteomes" id="UP001596414"/>
    </source>
</evidence>
<dbReference type="SUPFAM" id="SSF53756">
    <property type="entry name" value="UDP-Glycosyltransferase/glycogen phosphorylase"/>
    <property type="match status" value="1"/>
</dbReference>
<organism evidence="1 2">
    <name type="scientific">Halovenus rubra</name>
    <dbReference type="NCBI Taxonomy" id="869890"/>
    <lineage>
        <taxon>Archaea</taxon>
        <taxon>Methanobacteriati</taxon>
        <taxon>Methanobacteriota</taxon>
        <taxon>Stenosarchaea group</taxon>
        <taxon>Halobacteria</taxon>
        <taxon>Halobacteriales</taxon>
        <taxon>Haloarculaceae</taxon>
        <taxon>Halovenus</taxon>
    </lineage>
</organism>
<evidence type="ECO:0000313" key="1">
    <source>
        <dbReference type="EMBL" id="MFC7126761.1"/>
    </source>
</evidence>
<dbReference type="AlphaFoldDB" id="A0ABD5X682"/>
<dbReference type="Pfam" id="PF05159">
    <property type="entry name" value="Capsule_synth"/>
    <property type="match status" value="1"/>
</dbReference>
<evidence type="ECO:0008006" key="3">
    <source>
        <dbReference type="Google" id="ProtNLM"/>
    </source>
</evidence>
<comment type="caution">
    <text evidence="1">The sequence shown here is derived from an EMBL/GenBank/DDBJ whole genome shotgun (WGS) entry which is preliminary data.</text>
</comment>
<gene>
    <name evidence="1" type="ORF">ACFQJ7_12125</name>
</gene>
<dbReference type="RefSeq" id="WP_267637414.1">
    <property type="nucleotide sequence ID" value="NZ_JAODIY010000009.1"/>
</dbReference>
<dbReference type="EMBL" id="JBHSZQ010000047">
    <property type="protein sequence ID" value="MFC7126761.1"/>
    <property type="molecule type" value="Genomic_DNA"/>
</dbReference>
<dbReference type="InterPro" id="IPR007833">
    <property type="entry name" value="Capsule_polysaccharide_synth"/>
</dbReference>
<protein>
    <recommendedName>
        <fullName evidence="3">Capsule polysaccharide biosynthesis protein</fullName>
    </recommendedName>
</protein>
<reference evidence="1 2" key="1">
    <citation type="journal article" date="2014" name="Int. J. Syst. Evol. Microbiol.">
        <title>Complete genome sequence of Corynebacterium casei LMG S-19264T (=DSM 44701T), isolated from a smear-ripened cheese.</title>
        <authorList>
            <consortium name="US DOE Joint Genome Institute (JGI-PGF)"/>
            <person name="Walter F."/>
            <person name="Albersmeier A."/>
            <person name="Kalinowski J."/>
            <person name="Ruckert C."/>
        </authorList>
    </citation>
    <scope>NUCLEOTIDE SEQUENCE [LARGE SCALE GENOMIC DNA]</scope>
    <source>
        <strain evidence="1 2">CGMCC 4.7215</strain>
    </source>
</reference>
<accession>A0ABD5X682</accession>